<comment type="caution">
    <text evidence="2">The sequence shown here is derived from an EMBL/GenBank/DDBJ whole genome shotgun (WGS) entry which is preliminary data.</text>
</comment>
<proteinExistence type="predicted"/>
<dbReference type="InterPro" id="IPR035985">
    <property type="entry name" value="Ubiquitin-activating_enz"/>
</dbReference>
<dbReference type="InterPro" id="IPR000594">
    <property type="entry name" value="ThiF_NAD_FAD-bd"/>
</dbReference>
<dbReference type="EMBL" id="MAYH01000001">
    <property type="protein sequence ID" value="OCA77133.1"/>
    <property type="molecule type" value="Genomic_DNA"/>
</dbReference>
<evidence type="ECO:0000313" key="3">
    <source>
        <dbReference type="Proteomes" id="UP000092651"/>
    </source>
</evidence>
<sequence>MKTIKQNIHFLDEELLNAVNPIRVNVIGAGGTGSKFMTCLMEINHSLIELGHPGLQVHLWDDDIISGTNIGRQRFAESERGLNKSVAIINRLNRWSGTNWKAETQKFQRDIDGKIPENAGASIYVSCTDTVASRFEIAEIIKQLNKQYSYRRDSAKYWLDLGNTKYSGQAILATVDKINQPDSKKFKTFDTLPSIIYEYGTLMTEAEPEDDTPSCSMAESLQKQDLFINASLAQMGASLLWNLFLFGMIENRGFFHNLKNFQTKPIAVGS</sequence>
<protein>
    <recommendedName>
        <fullName evidence="1">THIF-type NAD/FAD binding fold domain-containing protein</fullName>
    </recommendedName>
</protein>
<dbReference type="AlphaFoldDB" id="A0A1B8ZZX3"/>
<dbReference type="Proteomes" id="UP000092651">
    <property type="component" value="Unassembled WGS sequence"/>
</dbReference>
<dbReference type="RefSeq" id="WP_065392887.1">
    <property type="nucleotide sequence ID" value="NZ_MAYH01000001.1"/>
</dbReference>
<dbReference type="Gene3D" id="3.40.50.720">
    <property type="entry name" value="NAD(P)-binding Rossmann-like Domain"/>
    <property type="match status" value="1"/>
</dbReference>
<name>A0A1B8ZZX3_9FLAO</name>
<keyword evidence="3" id="KW-1185">Reference proteome</keyword>
<dbReference type="SUPFAM" id="SSF69572">
    <property type="entry name" value="Activating enzymes of the ubiquitin-like proteins"/>
    <property type="match status" value="1"/>
</dbReference>
<feature type="domain" description="THIF-type NAD/FAD binding fold" evidence="1">
    <location>
        <begin position="8"/>
        <end position="221"/>
    </location>
</feature>
<dbReference type="GO" id="GO:0008641">
    <property type="term" value="F:ubiquitin-like modifier activating enzyme activity"/>
    <property type="evidence" value="ECO:0007669"/>
    <property type="project" value="InterPro"/>
</dbReference>
<accession>A0A1B8ZZX3</accession>
<evidence type="ECO:0000313" key="2">
    <source>
        <dbReference type="EMBL" id="OCA77133.1"/>
    </source>
</evidence>
<reference evidence="2 3" key="1">
    <citation type="submission" date="2016-07" db="EMBL/GenBank/DDBJ databases">
        <authorList>
            <person name="Jeong J.-J."/>
            <person name="Kim D.W."/>
            <person name="Sang M.K."/>
            <person name="Choi I.-G."/>
            <person name="Kim K.D."/>
        </authorList>
    </citation>
    <scope>NUCLEOTIDE SEQUENCE [LARGE SCALE GENOMIC DNA]</scope>
    <source>
        <strain evidence="2 3">UTM-3</strain>
    </source>
</reference>
<dbReference type="InterPro" id="IPR022500">
    <property type="entry name" value="PRTRC_ThiF"/>
</dbReference>
<evidence type="ECO:0000259" key="1">
    <source>
        <dbReference type="Pfam" id="PF00899"/>
    </source>
</evidence>
<organism evidence="2 3">
    <name type="scientific">Chryseobacterium artocarpi</name>
    <dbReference type="NCBI Taxonomy" id="1414727"/>
    <lineage>
        <taxon>Bacteria</taxon>
        <taxon>Pseudomonadati</taxon>
        <taxon>Bacteroidota</taxon>
        <taxon>Flavobacteriia</taxon>
        <taxon>Flavobacteriales</taxon>
        <taxon>Weeksellaceae</taxon>
        <taxon>Chryseobacterium group</taxon>
        <taxon>Chryseobacterium</taxon>
    </lineage>
</organism>
<gene>
    <name evidence="2" type="ORF">BBI01_01330</name>
</gene>
<dbReference type="NCBIfam" id="TIGR03736">
    <property type="entry name" value="PRTRC_ThiF"/>
    <property type="match status" value="1"/>
</dbReference>
<dbReference type="OrthoDB" id="5298642at2"/>
<dbReference type="Pfam" id="PF00899">
    <property type="entry name" value="ThiF"/>
    <property type="match status" value="1"/>
</dbReference>